<evidence type="ECO:0000313" key="2">
    <source>
        <dbReference type="EMBL" id="ARO86374.1"/>
    </source>
</evidence>
<accession>A0A1W6SKP7</accession>
<name>A0A1W6SKP7_9PROT</name>
<dbReference type="PANTHER" id="PTHR38339">
    <property type="entry name" value="TRANSGLUTAMINASE DOMAIN PROTEIN"/>
    <property type="match status" value="1"/>
</dbReference>
<evidence type="ECO:0000313" key="3">
    <source>
        <dbReference type="Proteomes" id="UP000012179"/>
    </source>
</evidence>
<dbReference type="NCBIfam" id="TIGR01409">
    <property type="entry name" value="TAT_signal_seq"/>
    <property type="match status" value="1"/>
</dbReference>
<dbReference type="eggNOG" id="COG1305">
    <property type="taxonomic scope" value="Bacteria"/>
</dbReference>
<evidence type="ECO:0000259" key="1">
    <source>
        <dbReference type="SMART" id="SM00460"/>
    </source>
</evidence>
<dbReference type="RefSeq" id="WP_004180556.1">
    <property type="nucleotide sequence ID" value="NZ_CP021106.3"/>
</dbReference>
<dbReference type="Gene3D" id="3.10.620.30">
    <property type="match status" value="1"/>
</dbReference>
<dbReference type="Pfam" id="PF01841">
    <property type="entry name" value="Transglut_core"/>
    <property type="match status" value="1"/>
</dbReference>
<gene>
    <name evidence="2" type="ORF">EBAPG3_000470</name>
</gene>
<dbReference type="KEGG" id="nlc:EBAPG3_000470"/>
<dbReference type="SUPFAM" id="SSF54001">
    <property type="entry name" value="Cysteine proteinases"/>
    <property type="match status" value="1"/>
</dbReference>
<dbReference type="SMART" id="SM00460">
    <property type="entry name" value="TGc"/>
    <property type="match status" value="1"/>
</dbReference>
<dbReference type="Proteomes" id="UP000012179">
    <property type="component" value="Chromosome"/>
</dbReference>
<dbReference type="OrthoDB" id="9804872at2"/>
<dbReference type="InterPro" id="IPR038765">
    <property type="entry name" value="Papain-like_cys_pep_sf"/>
</dbReference>
<dbReference type="PANTHER" id="PTHR38339:SF1">
    <property type="entry name" value="TRANSGLUTAMINASE-LIKE DOMAIN-CONTAINING PROTEIN"/>
    <property type="match status" value="1"/>
</dbReference>
<dbReference type="EMBL" id="CP021106">
    <property type="protein sequence ID" value="ARO86374.1"/>
    <property type="molecule type" value="Genomic_DNA"/>
</dbReference>
<sequence>MKRRDFIKLAGVSGVSAALFPIPSSVFGQQAVRPRSRSYRLTYKVDLPSEGKKARLWLPLPDTNDTAHQFSQGSVWSGNADIARFDNIPGTTSPMFYAEWRGTGPRSVAVSSVIKTTDRVVDLSRYAEHGTASIPAEVKRYLQPTRHIPLDGIVRKTALSIVKGANAQTSLKKAQAVYDWVVENSYRDPATRGCGRGDIKSMLESGNLGGKCADLNALFVGLTRAAGVPARDNYGIRIDESAAHKTLGQSGDVSTAQHCRPEFYLAGLGWVPVDPADVRQLALDEDLPITNPRVAALREKLFGAWEMNWVAFNHARDVTLAKDSMLGELPFFMYPQAEVAGHLQDSLEPAEFVYKIVSSELVGTGVKF</sequence>
<proteinExistence type="predicted"/>
<dbReference type="InterPro" id="IPR002931">
    <property type="entry name" value="Transglutaminase-like"/>
</dbReference>
<protein>
    <submittedName>
        <fullName evidence="2">Transglutaminase</fullName>
    </submittedName>
</protein>
<organism evidence="2 3">
    <name type="scientific">Nitrosospira lacus</name>
    <dbReference type="NCBI Taxonomy" id="1288494"/>
    <lineage>
        <taxon>Bacteria</taxon>
        <taxon>Pseudomonadati</taxon>
        <taxon>Pseudomonadota</taxon>
        <taxon>Betaproteobacteria</taxon>
        <taxon>Nitrosomonadales</taxon>
        <taxon>Nitrosomonadaceae</taxon>
        <taxon>Nitrosospira</taxon>
    </lineage>
</organism>
<reference evidence="2 3" key="1">
    <citation type="journal article" date="2015" name="Int. J. Syst. Evol. Microbiol.">
        <title>Nitrosospira lacus sp. nov., a psychrotolerant, ammonia-oxidizing bacterium from sandy lake sediment.</title>
        <authorList>
            <person name="Urakawa H."/>
            <person name="Garcia J.C."/>
            <person name="Nielsen J.L."/>
            <person name="Le V.Q."/>
            <person name="Kozlowski J.A."/>
            <person name="Stein L.Y."/>
            <person name="Lim C.K."/>
            <person name="Pommerening-Roser A."/>
            <person name="Martens-Habbena W."/>
            <person name="Stahl D.A."/>
            <person name="Klotz M.G."/>
        </authorList>
    </citation>
    <scope>NUCLEOTIDE SEQUENCE [LARGE SCALE GENOMIC DNA]</scope>
    <source>
        <strain evidence="2 3">APG3</strain>
    </source>
</reference>
<keyword evidence="3" id="KW-1185">Reference proteome</keyword>
<dbReference type="InterPro" id="IPR019546">
    <property type="entry name" value="TAT_signal_bac_arc"/>
</dbReference>
<feature type="domain" description="Transglutaminase-like" evidence="1">
    <location>
        <begin position="204"/>
        <end position="277"/>
    </location>
</feature>
<dbReference type="AlphaFoldDB" id="A0A1W6SKP7"/>